<feature type="transmembrane region" description="Helical" evidence="4">
    <location>
        <begin position="20"/>
        <end position="39"/>
    </location>
</feature>
<dbReference type="InterPro" id="IPR004089">
    <property type="entry name" value="MCPsignal_dom"/>
</dbReference>
<reference evidence="7 8" key="1">
    <citation type="submission" date="2010-08" db="EMBL/GenBank/DDBJ databases">
        <title>Complete sequence of Gallionella capsiferriformans ES-2.</title>
        <authorList>
            <consortium name="US DOE Joint Genome Institute"/>
            <person name="Lucas S."/>
            <person name="Copeland A."/>
            <person name="Lapidus A."/>
            <person name="Cheng J.-F."/>
            <person name="Bruce D."/>
            <person name="Goodwin L."/>
            <person name="Pitluck S."/>
            <person name="Chertkov O."/>
            <person name="Davenport K.W."/>
            <person name="Detter J.C."/>
            <person name="Han C."/>
            <person name="Tapia R."/>
            <person name="Land M."/>
            <person name="Hauser L."/>
            <person name="Chang Y.-J."/>
            <person name="Jeffries C."/>
            <person name="Kyrpides N."/>
            <person name="Ivanova N."/>
            <person name="Mikhailova N."/>
            <person name="Shelobolina E.S."/>
            <person name="Picardal F."/>
            <person name="Roden E."/>
            <person name="Emerson D."/>
            <person name="Woyke T."/>
        </authorList>
    </citation>
    <scope>NUCLEOTIDE SEQUENCE [LARGE SCALE GENOMIC DNA]</scope>
    <source>
        <strain evidence="7 8">ES-2</strain>
    </source>
</reference>
<feature type="domain" description="HAMP" evidence="6">
    <location>
        <begin position="217"/>
        <end position="269"/>
    </location>
</feature>
<dbReference type="PROSITE" id="PS50885">
    <property type="entry name" value="HAMP"/>
    <property type="match status" value="1"/>
</dbReference>
<dbReference type="Pfam" id="PF00015">
    <property type="entry name" value="MCPsignal"/>
    <property type="match status" value="1"/>
</dbReference>
<dbReference type="STRING" id="395494.Galf_1969"/>
<dbReference type="InterPro" id="IPR003660">
    <property type="entry name" value="HAMP_dom"/>
</dbReference>
<dbReference type="GO" id="GO:0007165">
    <property type="term" value="P:signal transduction"/>
    <property type="evidence" value="ECO:0007669"/>
    <property type="project" value="UniProtKB-KW"/>
</dbReference>
<dbReference type="PRINTS" id="PR00260">
    <property type="entry name" value="CHEMTRNSDUCR"/>
</dbReference>
<name>D9SHH8_GALCS</name>
<evidence type="ECO:0000256" key="1">
    <source>
        <dbReference type="ARBA" id="ARBA00023224"/>
    </source>
</evidence>
<evidence type="ECO:0000256" key="3">
    <source>
        <dbReference type="PROSITE-ProRule" id="PRU00284"/>
    </source>
</evidence>
<dbReference type="Gene3D" id="3.30.450.290">
    <property type="match status" value="1"/>
</dbReference>
<dbReference type="SMART" id="SM00304">
    <property type="entry name" value="HAMP"/>
    <property type="match status" value="1"/>
</dbReference>
<keyword evidence="4" id="KW-1133">Transmembrane helix</keyword>
<dbReference type="HOGENOM" id="CLU_428814_0_0_4"/>
<dbReference type="Pfam" id="PF00672">
    <property type="entry name" value="HAMP"/>
    <property type="match status" value="1"/>
</dbReference>
<dbReference type="eggNOG" id="COG0840">
    <property type="taxonomic scope" value="Bacteria"/>
</dbReference>
<evidence type="ECO:0000313" key="8">
    <source>
        <dbReference type="Proteomes" id="UP000001235"/>
    </source>
</evidence>
<dbReference type="RefSeq" id="WP_013293907.1">
    <property type="nucleotide sequence ID" value="NC_014394.1"/>
</dbReference>
<protein>
    <submittedName>
        <fullName evidence="7">Methyl-accepting chemotaxis sensory transducer</fullName>
    </submittedName>
</protein>
<keyword evidence="1 3" id="KW-0807">Transducer</keyword>
<dbReference type="SUPFAM" id="SSF58104">
    <property type="entry name" value="Methyl-accepting chemotaxis protein (MCP) signaling domain"/>
    <property type="match status" value="1"/>
</dbReference>
<evidence type="ECO:0000259" key="5">
    <source>
        <dbReference type="PROSITE" id="PS50111"/>
    </source>
</evidence>
<dbReference type="CDD" id="cd06225">
    <property type="entry name" value="HAMP"/>
    <property type="match status" value="1"/>
</dbReference>
<dbReference type="GO" id="GO:0016020">
    <property type="term" value="C:membrane"/>
    <property type="evidence" value="ECO:0007669"/>
    <property type="project" value="InterPro"/>
</dbReference>
<dbReference type="EMBL" id="CP002159">
    <property type="protein sequence ID" value="ADL55975.1"/>
    <property type="molecule type" value="Genomic_DNA"/>
</dbReference>
<keyword evidence="8" id="KW-1185">Reference proteome</keyword>
<feature type="domain" description="Methyl-accepting transducer" evidence="5">
    <location>
        <begin position="348"/>
        <end position="550"/>
    </location>
</feature>
<dbReference type="Proteomes" id="UP000001235">
    <property type="component" value="Chromosome"/>
</dbReference>
<dbReference type="OrthoDB" id="9813966at2"/>
<comment type="similarity">
    <text evidence="2">Belongs to the methyl-accepting chemotaxis (MCP) protein family.</text>
</comment>
<keyword evidence="4" id="KW-0472">Membrane</keyword>
<evidence type="ECO:0000313" key="7">
    <source>
        <dbReference type="EMBL" id="ADL55975.1"/>
    </source>
</evidence>
<dbReference type="PANTHER" id="PTHR32089">
    <property type="entry name" value="METHYL-ACCEPTING CHEMOTAXIS PROTEIN MCPB"/>
    <property type="match status" value="1"/>
</dbReference>
<dbReference type="Gene3D" id="1.10.287.950">
    <property type="entry name" value="Methyl-accepting chemotaxis protein"/>
    <property type="match status" value="1"/>
</dbReference>
<keyword evidence="4" id="KW-0812">Transmembrane</keyword>
<dbReference type="GO" id="GO:0004888">
    <property type="term" value="F:transmembrane signaling receptor activity"/>
    <property type="evidence" value="ECO:0007669"/>
    <property type="project" value="InterPro"/>
</dbReference>
<dbReference type="KEGG" id="gca:Galf_1969"/>
<gene>
    <name evidence="7" type="ordered locus">Galf_1969</name>
</gene>
<sequence length="638" mass="69639">MNNQTFHSAFKTLQLTTKFLLIVNSITFLLLSFATVALYQSIKHIMLDSVQQRAEEIANEVIDGANMLMVTGQITRHENITLLLKKIASAGNITKLNLIRTEQVTRQFGPGTVNEKIVDEIQQHAISDKRPSYTFIERNGTRLFRAVTPYVASHNFHGTDCLSCHEVEAGTVNGISDIEIDLSDDLKLLNNIVLSLIAGQLMLQLVLFFLIKWAVRRFVVTPLNEAVDVANRITEGDLSVKINVVSDDETGKLLLSMQHMSVTLNRFINDMSCALEQITRQSGDIELIEEAGLKGNFLRSVQLTNGALQLISVHREQIQDDLFRGKLDGINSAGLLDNLGHSQEDLMEVAQVVDSLSAFASQSAQAAEAGAEESRSATAQIEQLSIQSTALEQAVNLLSDEGNKALDATQQIDVIVKKVNLLALNAAIEAARAGESGRGFAVVADEVRKLSEMTAVFSSDIRLSLTAVATEASRMQGSAQSMSATTQLSLESTYRVKEKLDQVSTAAATSSTSSMLAKSLTVASLAKIDSFTMKQVAYRQARARTAFHSSELHFASIDALIEQVPETHRNALRMLAKKMTQSIDNAVQSLHAGNQGSEVFELMERANQELTDAIDAALASVRSATERVQDSGVKIDLF</sequence>
<dbReference type="AlphaFoldDB" id="D9SHH8"/>
<dbReference type="SMART" id="SM00283">
    <property type="entry name" value="MA"/>
    <property type="match status" value="1"/>
</dbReference>
<dbReference type="InterPro" id="IPR004090">
    <property type="entry name" value="Chemotax_Me-accpt_rcpt"/>
</dbReference>
<dbReference type="PROSITE" id="PS50111">
    <property type="entry name" value="CHEMOTAXIS_TRANSDUC_2"/>
    <property type="match status" value="1"/>
</dbReference>
<evidence type="ECO:0000259" key="6">
    <source>
        <dbReference type="PROSITE" id="PS50885"/>
    </source>
</evidence>
<evidence type="ECO:0000256" key="2">
    <source>
        <dbReference type="ARBA" id="ARBA00029447"/>
    </source>
</evidence>
<accession>D9SHH8</accession>
<dbReference type="GO" id="GO:0006935">
    <property type="term" value="P:chemotaxis"/>
    <property type="evidence" value="ECO:0007669"/>
    <property type="project" value="InterPro"/>
</dbReference>
<proteinExistence type="inferred from homology"/>
<organism evidence="7 8">
    <name type="scientific">Gallionella capsiferriformans (strain ES-2)</name>
    <name type="common">Gallionella ferruginea capsiferriformans (strain ES-2)</name>
    <dbReference type="NCBI Taxonomy" id="395494"/>
    <lineage>
        <taxon>Bacteria</taxon>
        <taxon>Pseudomonadati</taxon>
        <taxon>Pseudomonadota</taxon>
        <taxon>Betaproteobacteria</taxon>
        <taxon>Nitrosomonadales</taxon>
        <taxon>Gallionellaceae</taxon>
        <taxon>Gallionella</taxon>
    </lineage>
</organism>
<dbReference type="Gene3D" id="1.10.8.500">
    <property type="entry name" value="HAMP domain in histidine kinase"/>
    <property type="match status" value="1"/>
</dbReference>
<evidence type="ECO:0000256" key="4">
    <source>
        <dbReference type="SAM" id="Phobius"/>
    </source>
</evidence>
<dbReference type="PANTHER" id="PTHR32089:SF112">
    <property type="entry name" value="LYSOZYME-LIKE PROTEIN-RELATED"/>
    <property type="match status" value="1"/>
</dbReference>